<dbReference type="EMBL" id="PQIB02000006">
    <property type="protein sequence ID" value="RLN12533.1"/>
    <property type="molecule type" value="Genomic_DNA"/>
</dbReference>
<gene>
    <name evidence="2" type="ORF">C2845_PM09G04790</name>
</gene>
<feature type="compositionally biased region" description="Low complexity" evidence="1">
    <location>
        <begin position="27"/>
        <end position="37"/>
    </location>
</feature>
<evidence type="ECO:0000313" key="3">
    <source>
        <dbReference type="Proteomes" id="UP000275267"/>
    </source>
</evidence>
<evidence type="ECO:0000313" key="2">
    <source>
        <dbReference type="EMBL" id="RLN12533.1"/>
    </source>
</evidence>
<organism evidence="2 3">
    <name type="scientific">Panicum miliaceum</name>
    <name type="common">Proso millet</name>
    <name type="synonym">Broomcorn millet</name>
    <dbReference type="NCBI Taxonomy" id="4540"/>
    <lineage>
        <taxon>Eukaryota</taxon>
        <taxon>Viridiplantae</taxon>
        <taxon>Streptophyta</taxon>
        <taxon>Embryophyta</taxon>
        <taxon>Tracheophyta</taxon>
        <taxon>Spermatophyta</taxon>
        <taxon>Magnoliopsida</taxon>
        <taxon>Liliopsida</taxon>
        <taxon>Poales</taxon>
        <taxon>Poaceae</taxon>
        <taxon>PACMAD clade</taxon>
        <taxon>Panicoideae</taxon>
        <taxon>Panicodae</taxon>
        <taxon>Paniceae</taxon>
        <taxon>Panicinae</taxon>
        <taxon>Panicum</taxon>
        <taxon>Panicum sect. Panicum</taxon>
    </lineage>
</organism>
<protein>
    <submittedName>
        <fullName evidence="2">Uncharacterized protein</fullName>
    </submittedName>
</protein>
<comment type="caution">
    <text evidence="2">The sequence shown here is derived from an EMBL/GenBank/DDBJ whole genome shotgun (WGS) entry which is preliminary data.</text>
</comment>
<sequence>MTAGAAQGGVQVRDAEGCSSRRRAGEARAGAVAAAARGPGRALVALGSCSGACSRELHRGYGDRDLAGPPGGVYTRHPHPRPPMSSVEKVGGGPDT</sequence>
<accession>A0A3L6RZX3</accession>
<evidence type="ECO:0000256" key="1">
    <source>
        <dbReference type="SAM" id="MobiDB-lite"/>
    </source>
</evidence>
<proteinExistence type="predicted"/>
<feature type="region of interest" description="Disordered" evidence="1">
    <location>
        <begin position="61"/>
        <end position="96"/>
    </location>
</feature>
<reference evidence="3" key="1">
    <citation type="journal article" date="2019" name="Nat. Commun.">
        <title>The genome of broomcorn millet.</title>
        <authorList>
            <person name="Zou C."/>
            <person name="Miki D."/>
            <person name="Li D."/>
            <person name="Tang Q."/>
            <person name="Xiao L."/>
            <person name="Rajput S."/>
            <person name="Deng P."/>
            <person name="Jia W."/>
            <person name="Huang R."/>
            <person name="Zhang M."/>
            <person name="Sun Y."/>
            <person name="Hu J."/>
            <person name="Fu X."/>
            <person name="Schnable P.S."/>
            <person name="Li F."/>
            <person name="Zhang H."/>
            <person name="Feng B."/>
            <person name="Zhu X."/>
            <person name="Liu R."/>
            <person name="Schnable J.C."/>
            <person name="Zhu J.-K."/>
            <person name="Zhang H."/>
        </authorList>
    </citation>
    <scope>NUCLEOTIDE SEQUENCE [LARGE SCALE GENOMIC DNA]</scope>
</reference>
<feature type="region of interest" description="Disordered" evidence="1">
    <location>
        <begin position="1"/>
        <end position="37"/>
    </location>
</feature>
<dbReference type="Proteomes" id="UP000275267">
    <property type="component" value="Unassembled WGS sequence"/>
</dbReference>
<keyword evidence="3" id="KW-1185">Reference proteome</keyword>
<dbReference type="AlphaFoldDB" id="A0A3L6RZX3"/>
<name>A0A3L6RZX3_PANMI</name>